<dbReference type="SMART" id="SM00320">
    <property type="entry name" value="WD40"/>
    <property type="match status" value="5"/>
</dbReference>
<name>B3RNS1_TRIAD</name>
<evidence type="ECO:0000256" key="4">
    <source>
        <dbReference type="ARBA" id="ARBA00022490"/>
    </source>
</evidence>
<evidence type="ECO:0000313" key="13">
    <source>
        <dbReference type="Proteomes" id="UP000009022"/>
    </source>
</evidence>
<feature type="compositionally biased region" description="Polar residues" evidence="9">
    <location>
        <begin position="398"/>
        <end position="407"/>
    </location>
</feature>
<dbReference type="Gene3D" id="3.10.20.870">
    <property type="entry name" value="PFU (PLAA family ubiquitin binding), C-terminal domain"/>
    <property type="match status" value="1"/>
</dbReference>
<dbReference type="GO" id="GO:0043161">
    <property type="term" value="P:proteasome-mediated ubiquitin-dependent protein catabolic process"/>
    <property type="evidence" value="ECO:0000318"/>
    <property type="project" value="GO_Central"/>
</dbReference>
<dbReference type="GO" id="GO:0010992">
    <property type="term" value="P:ubiquitin recycling"/>
    <property type="evidence" value="ECO:0000318"/>
    <property type="project" value="GO_Central"/>
</dbReference>
<dbReference type="InterPro" id="IPR011989">
    <property type="entry name" value="ARM-like"/>
</dbReference>
<evidence type="ECO:0000256" key="3">
    <source>
        <dbReference type="ARBA" id="ARBA00008495"/>
    </source>
</evidence>
<evidence type="ECO:0000256" key="9">
    <source>
        <dbReference type="SAM" id="MobiDB-lite"/>
    </source>
</evidence>
<dbReference type="CTD" id="6751112"/>
<dbReference type="PROSITE" id="PS51394">
    <property type="entry name" value="PFU"/>
    <property type="match status" value="1"/>
</dbReference>
<evidence type="ECO:0000256" key="2">
    <source>
        <dbReference type="ARBA" id="ARBA00004496"/>
    </source>
</evidence>
<keyword evidence="7" id="KW-0539">Nucleus</keyword>
<dbReference type="RefSeq" id="XP_002109344.1">
    <property type="nucleotide sequence ID" value="XM_002109308.1"/>
</dbReference>
<gene>
    <name evidence="12" type="ORF">TRIADDRAFT_21530</name>
</gene>
<dbReference type="PROSITE" id="PS50294">
    <property type="entry name" value="WD_REPEATS_REGION"/>
    <property type="match status" value="1"/>
</dbReference>
<proteinExistence type="inferred from homology"/>
<evidence type="ECO:0000256" key="6">
    <source>
        <dbReference type="ARBA" id="ARBA00022737"/>
    </source>
</evidence>
<dbReference type="Pfam" id="PF00400">
    <property type="entry name" value="WD40"/>
    <property type="match status" value="6"/>
</dbReference>
<accession>B3RNS1</accession>
<evidence type="ECO:0008006" key="14">
    <source>
        <dbReference type="Google" id="ProtNLM"/>
    </source>
</evidence>
<evidence type="ECO:0000256" key="7">
    <source>
        <dbReference type="ARBA" id="ARBA00023242"/>
    </source>
</evidence>
<dbReference type="FunCoup" id="B3RNS1">
    <property type="interactions" value="2765"/>
</dbReference>
<keyword evidence="4" id="KW-0963">Cytoplasm</keyword>
<keyword evidence="13" id="KW-1185">Reference proteome</keyword>
<dbReference type="OrthoDB" id="10265988at2759"/>
<dbReference type="eggNOG" id="KOG0301">
    <property type="taxonomic scope" value="Eukaryota"/>
</dbReference>
<comment type="similarity">
    <text evidence="3">Belongs to the WD repeat PLAP family.</text>
</comment>
<dbReference type="PANTHER" id="PTHR19849">
    <property type="entry name" value="PHOSPHOLIPASE A-2-ACTIVATING PROTEIN"/>
    <property type="match status" value="1"/>
</dbReference>
<dbReference type="InterPro" id="IPR013535">
    <property type="entry name" value="PUL_dom"/>
</dbReference>
<reference evidence="12 13" key="1">
    <citation type="journal article" date="2008" name="Nature">
        <title>The Trichoplax genome and the nature of placozoans.</title>
        <authorList>
            <person name="Srivastava M."/>
            <person name="Begovic E."/>
            <person name="Chapman J."/>
            <person name="Putnam N.H."/>
            <person name="Hellsten U."/>
            <person name="Kawashima T."/>
            <person name="Kuo A."/>
            <person name="Mitros T."/>
            <person name="Salamov A."/>
            <person name="Carpenter M.L."/>
            <person name="Signorovitch A.Y."/>
            <person name="Moreno M.A."/>
            <person name="Kamm K."/>
            <person name="Grimwood J."/>
            <person name="Schmutz J."/>
            <person name="Shapiro H."/>
            <person name="Grigoriev I.V."/>
            <person name="Buss L.W."/>
            <person name="Schierwater B."/>
            <person name="Dellaporta S.L."/>
            <person name="Rokhsar D.S."/>
        </authorList>
    </citation>
    <scope>NUCLEOTIDE SEQUENCE [LARGE SCALE GENOMIC DNA]</scope>
    <source>
        <strain evidence="12 13">Grell-BS-1999</strain>
    </source>
</reference>
<dbReference type="HOGENOM" id="CLU_011791_3_0_1"/>
<feature type="region of interest" description="Disordered" evidence="9">
    <location>
        <begin position="398"/>
        <end position="464"/>
    </location>
</feature>
<evidence type="ECO:0000259" key="11">
    <source>
        <dbReference type="PROSITE" id="PS51396"/>
    </source>
</evidence>
<dbReference type="InParanoid" id="B3RNS1"/>
<dbReference type="EMBL" id="DS985242">
    <property type="protein sequence ID" value="EDV27510.1"/>
    <property type="molecule type" value="Genomic_DNA"/>
</dbReference>
<dbReference type="Gene3D" id="1.25.10.10">
    <property type="entry name" value="Leucine-rich Repeat Variant"/>
    <property type="match status" value="1"/>
</dbReference>
<feature type="repeat" description="WD" evidence="8">
    <location>
        <begin position="129"/>
        <end position="169"/>
    </location>
</feature>
<evidence type="ECO:0000256" key="1">
    <source>
        <dbReference type="ARBA" id="ARBA00004123"/>
    </source>
</evidence>
<dbReference type="KEGG" id="tad:TRIADDRAFT_21530"/>
<feature type="domain" description="PUL" evidence="11">
    <location>
        <begin position="473"/>
        <end position="629"/>
    </location>
</feature>
<dbReference type="GO" id="GO:0043130">
    <property type="term" value="F:ubiquitin binding"/>
    <property type="evidence" value="ECO:0000318"/>
    <property type="project" value="GO_Central"/>
</dbReference>
<sequence>MTYVGHQDYINSMCVMPPSSDYPDGVIFTGGHDNLILGFLPNKTEPELRLEGHSNVISALSPGKFGTLLSGSWDGTARVWLKSKSVMVLQEHEGSVLAVSFMSSQGIMITGSSDKSIKVWRGGNCERTLTGHTDCVRALCVCSDVDILSCGNDCTIRKWNVLTGQCQQTFHGHSSFIYGICMYPGKTVDFVSCGEDRSLRMWKDDKLIQTITHPAQSVWTVSCLSNGDIITGTSDGLARIFTMDVTRLASDEQLKNFSKQEALFTINASNPKGKNVNISELPGIEAIGIPGKKDGQVKMFRNGDVAEAYQWSADSQLWERVGEVLSSSNKETYEGKEYDHVFSVDVEEGKPHKKLPYNLSEDPWYAAQRFIDKESLPQVYLDQVAKFIIDNTKGQALASSVPTSNEYSDPFTGGSRYVPGRQIEQSSNAASDPFTGTSRYIPGQQSNQDAGSGSDPFTGNRPVQVKPNSTVFKYFPKTSHLLFDGINVTGLLSKLNSFNASVPANHQLTNEQLLQLTESVNFACRPENYNQRQLDIKELDILAKVLDWPEDFVFPGLDILRLYIRHPQVNTYFTATDRGADFITSLLHFLRDSSKINNCLLALRVLANVFSNPSGANLMVICCDDVSIF</sequence>
<dbReference type="SUPFAM" id="SSF50978">
    <property type="entry name" value="WD40 repeat-like"/>
    <property type="match status" value="1"/>
</dbReference>
<dbReference type="InterPro" id="IPR001680">
    <property type="entry name" value="WD40_rpt"/>
</dbReference>
<dbReference type="CDD" id="cd00200">
    <property type="entry name" value="WD40"/>
    <property type="match status" value="1"/>
</dbReference>
<dbReference type="InterPro" id="IPR015155">
    <property type="entry name" value="PFU"/>
</dbReference>
<dbReference type="OMA" id="DKCIYYW"/>
<evidence type="ECO:0000256" key="8">
    <source>
        <dbReference type="PROSITE-ProRule" id="PRU00221"/>
    </source>
</evidence>
<organism evidence="12 13">
    <name type="scientific">Trichoplax adhaerens</name>
    <name type="common">Trichoplax reptans</name>
    <dbReference type="NCBI Taxonomy" id="10228"/>
    <lineage>
        <taxon>Eukaryota</taxon>
        <taxon>Metazoa</taxon>
        <taxon>Placozoa</taxon>
        <taxon>Uniplacotomia</taxon>
        <taxon>Trichoplacea</taxon>
        <taxon>Trichoplacidae</taxon>
        <taxon>Trichoplax</taxon>
    </lineage>
</organism>
<evidence type="ECO:0000256" key="5">
    <source>
        <dbReference type="ARBA" id="ARBA00022574"/>
    </source>
</evidence>
<feature type="repeat" description="WD" evidence="8">
    <location>
        <begin position="89"/>
        <end position="120"/>
    </location>
</feature>
<evidence type="ECO:0000313" key="12">
    <source>
        <dbReference type="EMBL" id="EDV27510.1"/>
    </source>
</evidence>
<dbReference type="STRING" id="10228.B3RNS1"/>
<dbReference type="Pfam" id="PF08324">
    <property type="entry name" value="PUL"/>
    <property type="match status" value="1"/>
</dbReference>
<feature type="domain" description="PFU" evidence="10">
    <location>
        <begin position="310"/>
        <end position="402"/>
    </location>
</feature>
<evidence type="ECO:0000259" key="10">
    <source>
        <dbReference type="PROSITE" id="PS51394"/>
    </source>
</evidence>
<dbReference type="Proteomes" id="UP000009022">
    <property type="component" value="Unassembled WGS sequence"/>
</dbReference>
<dbReference type="InterPro" id="IPR038122">
    <property type="entry name" value="PFU_sf"/>
</dbReference>
<protein>
    <recommendedName>
        <fullName evidence="14">Phospholipase A-2-activating protein</fullName>
    </recommendedName>
</protein>
<dbReference type="InterPro" id="IPR015943">
    <property type="entry name" value="WD40/YVTN_repeat-like_dom_sf"/>
</dbReference>
<dbReference type="PROSITE" id="PS51396">
    <property type="entry name" value="PUL"/>
    <property type="match status" value="1"/>
</dbReference>
<dbReference type="AlphaFoldDB" id="B3RNS1"/>
<dbReference type="PANTHER" id="PTHR19849:SF0">
    <property type="entry name" value="PHOSPHOLIPASE A-2-ACTIVATING PROTEIN"/>
    <property type="match status" value="1"/>
</dbReference>
<dbReference type="PhylomeDB" id="B3RNS1"/>
<dbReference type="InterPro" id="IPR036322">
    <property type="entry name" value="WD40_repeat_dom_sf"/>
</dbReference>
<dbReference type="FunFam" id="2.130.10.10:FF:000175">
    <property type="entry name" value="Phospholipase A-2-activating protein"/>
    <property type="match status" value="1"/>
</dbReference>
<keyword evidence="5 8" id="KW-0853">WD repeat</keyword>
<comment type="subcellular location">
    <subcellularLocation>
        <location evidence="2">Cytoplasm</location>
    </subcellularLocation>
    <subcellularLocation>
        <location evidence="1">Nucleus</location>
    </subcellularLocation>
</comment>
<feature type="compositionally biased region" description="Polar residues" evidence="9">
    <location>
        <begin position="423"/>
        <end position="457"/>
    </location>
</feature>
<dbReference type="GO" id="GO:0005634">
    <property type="term" value="C:nucleus"/>
    <property type="evidence" value="ECO:0000318"/>
    <property type="project" value="GO_Central"/>
</dbReference>
<feature type="repeat" description="WD" evidence="8">
    <location>
        <begin position="50"/>
        <end position="80"/>
    </location>
</feature>
<dbReference type="Gene3D" id="2.130.10.10">
    <property type="entry name" value="YVTN repeat-like/Quinoprotein amine dehydrogenase"/>
    <property type="match status" value="1"/>
</dbReference>
<dbReference type="Pfam" id="PF09070">
    <property type="entry name" value="PFU"/>
    <property type="match status" value="1"/>
</dbReference>
<dbReference type="PROSITE" id="PS50082">
    <property type="entry name" value="WD_REPEATS_2"/>
    <property type="match status" value="3"/>
</dbReference>
<dbReference type="GeneID" id="6751112"/>
<keyword evidence="6" id="KW-0677">Repeat</keyword>
<dbReference type="GO" id="GO:0005737">
    <property type="term" value="C:cytoplasm"/>
    <property type="evidence" value="ECO:0000318"/>
    <property type="project" value="GO_Central"/>
</dbReference>